<dbReference type="InterPro" id="IPR001466">
    <property type="entry name" value="Beta-lactam-related"/>
</dbReference>
<accession>A0A1H7YA33</accession>
<evidence type="ECO:0000313" key="3">
    <source>
        <dbReference type="Proteomes" id="UP000198953"/>
    </source>
</evidence>
<dbReference type="PANTHER" id="PTHR46825">
    <property type="entry name" value="D-ALANYL-D-ALANINE-CARBOXYPEPTIDASE/ENDOPEPTIDASE AMPH"/>
    <property type="match status" value="1"/>
</dbReference>
<keyword evidence="3" id="KW-1185">Reference proteome</keyword>
<reference evidence="2 3" key="1">
    <citation type="submission" date="2016-10" db="EMBL/GenBank/DDBJ databases">
        <authorList>
            <person name="de Groot N.N."/>
        </authorList>
    </citation>
    <scope>NUCLEOTIDE SEQUENCE [LARGE SCALE GENOMIC DNA]</scope>
    <source>
        <strain evidence="2 3">DSM 43357</strain>
    </source>
</reference>
<dbReference type="Proteomes" id="UP000198953">
    <property type="component" value="Unassembled WGS sequence"/>
</dbReference>
<dbReference type="STRING" id="46177.SAMN05660976_05112"/>
<dbReference type="PANTHER" id="PTHR46825:SF8">
    <property type="entry name" value="BETA-LACTAMASE-RELATED"/>
    <property type="match status" value="1"/>
</dbReference>
<evidence type="ECO:0000259" key="1">
    <source>
        <dbReference type="Pfam" id="PF00144"/>
    </source>
</evidence>
<gene>
    <name evidence="2" type="ORF">SAMN05660976_05112</name>
</gene>
<protein>
    <submittedName>
        <fullName evidence="2">CubicO group peptidase, beta-lactamase class C family</fullName>
    </submittedName>
</protein>
<dbReference type="SUPFAM" id="SSF56601">
    <property type="entry name" value="beta-lactamase/transpeptidase-like"/>
    <property type="match status" value="1"/>
</dbReference>
<dbReference type="Pfam" id="PF00144">
    <property type="entry name" value="Beta-lactamase"/>
    <property type="match status" value="1"/>
</dbReference>
<dbReference type="Gene3D" id="3.40.710.10">
    <property type="entry name" value="DD-peptidase/beta-lactamase superfamily"/>
    <property type="match status" value="1"/>
</dbReference>
<dbReference type="AlphaFoldDB" id="A0A1H7YA33"/>
<dbReference type="EMBL" id="FOBF01000013">
    <property type="protein sequence ID" value="SEM42853.1"/>
    <property type="molecule type" value="Genomic_DNA"/>
</dbReference>
<evidence type="ECO:0000313" key="2">
    <source>
        <dbReference type="EMBL" id="SEM42853.1"/>
    </source>
</evidence>
<proteinExistence type="predicted"/>
<feature type="domain" description="Beta-lactamase-related" evidence="1">
    <location>
        <begin position="12"/>
        <end position="325"/>
    </location>
</feature>
<dbReference type="RefSeq" id="WP_177227513.1">
    <property type="nucleotide sequence ID" value="NZ_FOBF01000013.1"/>
</dbReference>
<dbReference type="InterPro" id="IPR050491">
    <property type="entry name" value="AmpC-like"/>
</dbReference>
<dbReference type="InterPro" id="IPR012338">
    <property type="entry name" value="Beta-lactam/transpept-like"/>
</dbReference>
<organism evidence="2 3">
    <name type="scientific">Nonomuraea pusilla</name>
    <dbReference type="NCBI Taxonomy" id="46177"/>
    <lineage>
        <taxon>Bacteria</taxon>
        <taxon>Bacillati</taxon>
        <taxon>Actinomycetota</taxon>
        <taxon>Actinomycetes</taxon>
        <taxon>Streptosporangiales</taxon>
        <taxon>Streptosporangiaceae</taxon>
        <taxon>Nonomuraea</taxon>
    </lineage>
</organism>
<name>A0A1H7YA33_9ACTN</name>
<sequence>MIDPSDLAAELAEAAAPAMARTGTPGLVIGVLVGDERRYHCAGVTSVRDPRPVTPETLFRYCSITKPITAMAVMSAREQGLLDLDQPVADLVPGLPGADGVTVRHLLDHTSGWEGEWPGDMFAFGADDDAQARLIAEFGVLRRFAPPGAAFGYCNPGYWLLGEILARLDGVPVEQALRRRVLDPLGLADVVTGTDEAIVRPVALPHTAGPDGGQRLLPRMAFPRARFASGGLIGSARALLDLAADQLAETSKVLTAGSRTLMAGTRVPAERPGRFQGLGWAIDGEGPDVSLGHSGSFSGYVSHLQLFPRHRAAVALLANSGAGWEARTAVHERMLERLGTGRPPAQEPIGGVDATGRAGSYAYPGCRELVLEPSDDGLLARFVRLDGTVEPTARARPVSPEEFVLLDGPLPGDVLRFLPEVEGGIRIGLRLGARLAP</sequence>